<feature type="compositionally biased region" description="Polar residues" evidence="1">
    <location>
        <begin position="27"/>
        <end position="38"/>
    </location>
</feature>
<name>A0A9W4XX02_9PLEO</name>
<dbReference type="EMBL" id="CAOQHR010000007">
    <property type="protein sequence ID" value="CAI6336862.1"/>
    <property type="molecule type" value="Genomic_DNA"/>
</dbReference>
<accession>A0A9W4XX02</accession>
<evidence type="ECO:0000256" key="1">
    <source>
        <dbReference type="SAM" id="MobiDB-lite"/>
    </source>
</evidence>
<dbReference type="AlphaFoldDB" id="A0A9W4XX02"/>
<reference evidence="2" key="1">
    <citation type="submission" date="2023-01" db="EMBL/GenBank/DDBJ databases">
        <authorList>
            <person name="Van Ghelder C."/>
            <person name="Rancurel C."/>
        </authorList>
    </citation>
    <scope>NUCLEOTIDE SEQUENCE</scope>
    <source>
        <strain evidence="2">CNCM I-4278</strain>
    </source>
</reference>
<evidence type="ECO:0000313" key="3">
    <source>
        <dbReference type="Proteomes" id="UP001152607"/>
    </source>
</evidence>
<organism evidence="2 3">
    <name type="scientific">Periconia digitata</name>
    <dbReference type="NCBI Taxonomy" id="1303443"/>
    <lineage>
        <taxon>Eukaryota</taxon>
        <taxon>Fungi</taxon>
        <taxon>Dikarya</taxon>
        <taxon>Ascomycota</taxon>
        <taxon>Pezizomycotina</taxon>
        <taxon>Dothideomycetes</taxon>
        <taxon>Pleosporomycetidae</taxon>
        <taxon>Pleosporales</taxon>
        <taxon>Massarineae</taxon>
        <taxon>Periconiaceae</taxon>
        <taxon>Periconia</taxon>
    </lineage>
</organism>
<sequence length="83" mass="9220">MPSSSVRSRTSPNTLIIQRGQKYPPKTITSTQFHNTTPTPKPPAPSIADVKIVTYPSSTFPPRQKKTIPQDPTPAQHRRITTL</sequence>
<evidence type="ECO:0000313" key="2">
    <source>
        <dbReference type="EMBL" id="CAI6336862.1"/>
    </source>
</evidence>
<feature type="compositionally biased region" description="Polar residues" evidence="1">
    <location>
        <begin position="1"/>
        <end position="16"/>
    </location>
</feature>
<protein>
    <submittedName>
        <fullName evidence="2">Uncharacterized protein</fullName>
    </submittedName>
</protein>
<proteinExistence type="predicted"/>
<dbReference type="Proteomes" id="UP001152607">
    <property type="component" value="Unassembled WGS sequence"/>
</dbReference>
<comment type="caution">
    <text evidence="2">The sequence shown here is derived from an EMBL/GenBank/DDBJ whole genome shotgun (WGS) entry which is preliminary data.</text>
</comment>
<keyword evidence="3" id="KW-1185">Reference proteome</keyword>
<gene>
    <name evidence="2" type="ORF">PDIGIT_LOCUS9968</name>
</gene>
<feature type="region of interest" description="Disordered" evidence="1">
    <location>
        <begin position="1"/>
        <end position="83"/>
    </location>
</feature>